<evidence type="ECO:0000313" key="2">
    <source>
        <dbReference type="EMBL" id="MFB9070135.1"/>
    </source>
</evidence>
<reference evidence="2 3" key="1">
    <citation type="submission" date="2024-09" db="EMBL/GenBank/DDBJ databases">
        <authorList>
            <person name="Sun Q."/>
            <person name="Mori K."/>
        </authorList>
    </citation>
    <scope>NUCLEOTIDE SEQUENCE [LARGE SCALE GENOMIC DNA]</scope>
    <source>
        <strain evidence="2 3">CCM 7609</strain>
    </source>
</reference>
<sequence>MIACPAGPATAGTRSPTPAPASSAATYSTTWFRSSHGTVTTLRPAAWCHMSSSISGSGGRTRTVTLSVKV</sequence>
<dbReference type="EMBL" id="JBHMFI010000001">
    <property type="protein sequence ID" value="MFB9070135.1"/>
    <property type="molecule type" value="Genomic_DNA"/>
</dbReference>
<dbReference type="Proteomes" id="UP001589575">
    <property type="component" value="Unassembled WGS sequence"/>
</dbReference>
<evidence type="ECO:0008006" key="4">
    <source>
        <dbReference type="Google" id="ProtNLM"/>
    </source>
</evidence>
<name>A0ABV5FU25_9MICC</name>
<comment type="caution">
    <text evidence="2">The sequence shown here is derived from an EMBL/GenBank/DDBJ whole genome shotgun (WGS) entry which is preliminary data.</text>
</comment>
<evidence type="ECO:0000313" key="3">
    <source>
        <dbReference type="Proteomes" id="UP001589575"/>
    </source>
</evidence>
<organism evidence="2 3">
    <name type="scientific">Citricoccus parietis</name>
    <dbReference type="NCBI Taxonomy" id="592307"/>
    <lineage>
        <taxon>Bacteria</taxon>
        <taxon>Bacillati</taxon>
        <taxon>Actinomycetota</taxon>
        <taxon>Actinomycetes</taxon>
        <taxon>Micrococcales</taxon>
        <taxon>Micrococcaceae</taxon>
        <taxon>Citricoccus</taxon>
    </lineage>
</organism>
<evidence type="ECO:0000256" key="1">
    <source>
        <dbReference type="SAM" id="MobiDB-lite"/>
    </source>
</evidence>
<proteinExistence type="predicted"/>
<feature type="region of interest" description="Disordered" evidence="1">
    <location>
        <begin position="1"/>
        <end position="24"/>
    </location>
</feature>
<accession>A0ABV5FU25</accession>
<gene>
    <name evidence="2" type="ORF">ACFFX0_02575</name>
</gene>
<keyword evidence="3" id="KW-1185">Reference proteome</keyword>
<protein>
    <recommendedName>
        <fullName evidence="4">Ig-like domain-containing protein</fullName>
    </recommendedName>
</protein>